<organism evidence="2 3">
    <name type="scientific">Toxoplasma gondii COUG</name>
    <dbReference type="NCBI Taxonomy" id="1074873"/>
    <lineage>
        <taxon>Eukaryota</taxon>
        <taxon>Sar</taxon>
        <taxon>Alveolata</taxon>
        <taxon>Apicomplexa</taxon>
        <taxon>Conoidasida</taxon>
        <taxon>Coccidia</taxon>
        <taxon>Eucoccidiorida</taxon>
        <taxon>Eimeriorina</taxon>
        <taxon>Sarcocystidae</taxon>
        <taxon>Toxoplasma</taxon>
    </lineage>
</organism>
<dbReference type="AlphaFoldDB" id="A0A2G8XLN2"/>
<evidence type="ECO:0000256" key="1">
    <source>
        <dbReference type="SAM" id="Phobius"/>
    </source>
</evidence>
<evidence type="ECO:0000313" key="3">
    <source>
        <dbReference type="Proteomes" id="UP000236343"/>
    </source>
</evidence>
<accession>A0A2G8XLN2</accession>
<feature type="transmembrane region" description="Helical" evidence="1">
    <location>
        <begin position="29"/>
        <end position="47"/>
    </location>
</feature>
<sequence length="64" mass="7655">YIYTCMCVCSDVHWSILIYPVREIVYTYIYIYICMYMYTHICIEILLHNIPTRLLTCSLTCVCA</sequence>
<feature type="non-terminal residue" evidence="2">
    <location>
        <position position="64"/>
    </location>
</feature>
<reference evidence="2 3" key="1">
    <citation type="journal article" date="2016" name="Nat. Commun.">
        <title>Local admixture of amplified and diversified secreted pathogenesis determinants shapes mosaic Toxoplasma gondii genomes.</title>
        <authorList>
            <person name="Lorenzi H."/>
            <person name="Khan A."/>
            <person name="Behnke M.S."/>
            <person name="Namasivayam S."/>
            <person name="Swapna L.S."/>
            <person name="Hadjithomas M."/>
            <person name="Karamycheva S."/>
            <person name="Pinney D."/>
            <person name="Brunk B.P."/>
            <person name="Ajioka J.W."/>
            <person name="Ajzenberg D."/>
            <person name="Boothroyd J.C."/>
            <person name="Boyle J.P."/>
            <person name="Darde M.L."/>
            <person name="Diaz-Miranda M.A."/>
            <person name="Dubey J.P."/>
            <person name="Fritz H.M."/>
            <person name="Gennari S.M."/>
            <person name="Gregory B.D."/>
            <person name="Kim K."/>
            <person name="Saeij J.P."/>
            <person name="Su C."/>
            <person name="White M.W."/>
            <person name="Zhu X.Q."/>
            <person name="Howe D.K."/>
            <person name="Rosenthal B.M."/>
            <person name="Grigg M.E."/>
            <person name="Parkinson J."/>
            <person name="Liu L."/>
            <person name="Kissinger J.C."/>
            <person name="Roos D.S."/>
            <person name="Sibley L.D."/>
        </authorList>
    </citation>
    <scope>NUCLEOTIDE SEQUENCE [LARGE SCALE GENOMIC DNA]</scope>
    <source>
        <strain evidence="2 3">COUG</strain>
    </source>
</reference>
<dbReference type="VEuPathDB" id="ToxoDB:TGCOUG_396550"/>
<keyword evidence="1" id="KW-1133">Transmembrane helix</keyword>
<dbReference type="Proteomes" id="UP000236343">
    <property type="component" value="Unassembled WGS sequence"/>
</dbReference>
<feature type="non-terminal residue" evidence="2">
    <location>
        <position position="1"/>
    </location>
</feature>
<dbReference type="EMBL" id="AGQR02004785">
    <property type="protein sequence ID" value="PIL95941.1"/>
    <property type="molecule type" value="Genomic_DNA"/>
</dbReference>
<gene>
    <name evidence="2" type="ORF">TGCOUG_396550</name>
</gene>
<proteinExistence type="predicted"/>
<evidence type="ECO:0000313" key="2">
    <source>
        <dbReference type="EMBL" id="PIL95941.1"/>
    </source>
</evidence>
<keyword evidence="1 2" id="KW-0812">Transmembrane</keyword>
<comment type="caution">
    <text evidence="2">The sequence shown here is derived from an EMBL/GenBank/DDBJ whole genome shotgun (WGS) entry which is preliminary data.</text>
</comment>
<name>A0A2G8XLN2_TOXGO</name>
<protein>
    <submittedName>
        <fullName evidence="2">Putative transmembrane protein</fullName>
    </submittedName>
</protein>
<keyword evidence="1" id="KW-0472">Membrane</keyword>